<gene>
    <name evidence="2" type="ORF">AAFH49_06580</name>
</gene>
<sequence>EKPTRAGKKAANATAAAAFGTPEAQLFDKLRKLRKHIADEQGVPPYVVFSDATLQEMAAERPVSRVGMLGISGVGMKKFETYGEAFIRLILEEGGGAMPSDSDNMFSEPRPRLTAAEKADKPVSDSEDATIQFHQMGLTPEDISERRGLALSTVKTHLYNAYAKGRELRIHDFVSDAELAEIFSARAQLGGDPTLRDLFDHLREKYDYFQLRMAALYHKRLRGQ</sequence>
<evidence type="ECO:0000313" key="2">
    <source>
        <dbReference type="EMBL" id="MEL5993868.1"/>
    </source>
</evidence>
<dbReference type="InterPro" id="IPR036388">
    <property type="entry name" value="WH-like_DNA-bd_sf"/>
</dbReference>
<dbReference type="InterPro" id="IPR002121">
    <property type="entry name" value="HRDC_dom"/>
</dbReference>
<dbReference type="SMART" id="SM00341">
    <property type="entry name" value="HRDC"/>
    <property type="match status" value="1"/>
</dbReference>
<protein>
    <submittedName>
        <fullName evidence="2">HRDC domain-containing protein</fullName>
    </submittedName>
</protein>
<dbReference type="SUPFAM" id="SSF47819">
    <property type="entry name" value="HRDC-like"/>
    <property type="match status" value="1"/>
</dbReference>
<dbReference type="EMBL" id="JBCEVZ010000010">
    <property type="protein sequence ID" value="MEL5993868.1"/>
    <property type="molecule type" value="Genomic_DNA"/>
</dbReference>
<name>A0ABU9LTN1_9BACT</name>
<dbReference type="Gene3D" id="1.10.150.80">
    <property type="entry name" value="HRDC domain"/>
    <property type="match status" value="1"/>
</dbReference>
<organism evidence="2 3">
    <name type="scientific">Hymenobacter segetis</name>
    <dbReference type="NCBI Taxonomy" id="2025509"/>
    <lineage>
        <taxon>Bacteria</taxon>
        <taxon>Pseudomonadati</taxon>
        <taxon>Bacteroidota</taxon>
        <taxon>Cytophagia</taxon>
        <taxon>Cytophagales</taxon>
        <taxon>Hymenobacteraceae</taxon>
        <taxon>Hymenobacter</taxon>
    </lineage>
</organism>
<dbReference type="InterPro" id="IPR029491">
    <property type="entry name" value="Helicase_HTH"/>
</dbReference>
<dbReference type="RefSeq" id="WP_342296755.1">
    <property type="nucleotide sequence ID" value="NZ_JBCEVZ010000010.1"/>
</dbReference>
<accession>A0ABU9LTN1</accession>
<dbReference type="Gene3D" id="1.10.10.10">
    <property type="entry name" value="Winged helix-like DNA-binding domain superfamily/Winged helix DNA-binding domain"/>
    <property type="match status" value="1"/>
</dbReference>
<dbReference type="InterPro" id="IPR044876">
    <property type="entry name" value="HRDC_dom_sf"/>
</dbReference>
<evidence type="ECO:0000313" key="3">
    <source>
        <dbReference type="Proteomes" id="UP001479606"/>
    </source>
</evidence>
<dbReference type="SUPFAM" id="SSF46894">
    <property type="entry name" value="C-terminal effector domain of the bipartite response regulators"/>
    <property type="match status" value="1"/>
</dbReference>
<comment type="caution">
    <text evidence="2">The sequence shown here is derived from an EMBL/GenBank/DDBJ whole genome shotgun (WGS) entry which is preliminary data.</text>
</comment>
<dbReference type="InterPro" id="IPR016032">
    <property type="entry name" value="Sig_transdc_resp-reg_C-effctor"/>
</dbReference>
<evidence type="ECO:0000259" key="1">
    <source>
        <dbReference type="PROSITE" id="PS50967"/>
    </source>
</evidence>
<dbReference type="InterPro" id="IPR010997">
    <property type="entry name" value="HRDC-like_sf"/>
</dbReference>
<dbReference type="Proteomes" id="UP001479606">
    <property type="component" value="Unassembled WGS sequence"/>
</dbReference>
<dbReference type="PROSITE" id="PS50967">
    <property type="entry name" value="HRDC"/>
    <property type="match status" value="1"/>
</dbReference>
<feature type="domain" description="HRDC" evidence="1">
    <location>
        <begin position="20"/>
        <end position="100"/>
    </location>
</feature>
<feature type="non-terminal residue" evidence="2">
    <location>
        <position position="1"/>
    </location>
</feature>
<dbReference type="Pfam" id="PF00570">
    <property type="entry name" value="HRDC"/>
    <property type="match status" value="1"/>
</dbReference>
<reference evidence="2 3" key="1">
    <citation type="journal article" date="2018" name="Arch. Microbiol.">
        <title>Hymenobacter segetis sp. nov., isolated from soil.</title>
        <authorList>
            <person name="Ten L.N."/>
            <person name="Lim S.J."/>
            <person name="Kim B.O."/>
            <person name="Kang I.K."/>
            <person name="Jung H.Y."/>
        </authorList>
    </citation>
    <scope>NUCLEOTIDE SEQUENCE [LARGE SCALE GENOMIC DNA]</scope>
    <source>
        <strain evidence="2 3">S7-3-11</strain>
    </source>
</reference>
<keyword evidence="3" id="KW-1185">Reference proteome</keyword>
<dbReference type="Pfam" id="PF14493">
    <property type="entry name" value="HTH_40"/>
    <property type="match status" value="1"/>
</dbReference>
<proteinExistence type="predicted"/>